<name>A0A1J5QJD9_9ZZZZ</name>
<reference evidence="1" key="1">
    <citation type="submission" date="2016-10" db="EMBL/GenBank/DDBJ databases">
        <title>Sequence of Gallionella enrichment culture.</title>
        <authorList>
            <person name="Poehlein A."/>
            <person name="Muehling M."/>
            <person name="Daniel R."/>
        </authorList>
    </citation>
    <scope>NUCLEOTIDE SEQUENCE</scope>
</reference>
<sequence length="76" mass="8618">MSNLLVELSQRARTLPPEERAQLAEDLLASLQEDGNPEIEAAWDEEICKRLDEIERGVAKLVPAEEVFAEARRTTR</sequence>
<evidence type="ECO:0000313" key="1">
    <source>
        <dbReference type="EMBL" id="OIQ77619.1"/>
    </source>
</evidence>
<dbReference type="InterPro" id="IPR013406">
    <property type="entry name" value="CHP02574_addiction_mod"/>
</dbReference>
<dbReference type="Pfam" id="PF09720">
    <property type="entry name" value="Unstab_antitox"/>
    <property type="match status" value="1"/>
</dbReference>
<organism evidence="1">
    <name type="scientific">mine drainage metagenome</name>
    <dbReference type="NCBI Taxonomy" id="410659"/>
    <lineage>
        <taxon>unclassified sequences</taxon>
        <taxon>metagenomes</taxon>
        <taxon>ecological metagenomes</taxon>
    </lineage>
</organism>
<accession>A0A1J5QJD9</accession>
<comment type="caution">
    <text evidence="1">The sequence shown here is derived from an EMBL/GenBank/DDBJ whole genome shotgun (WGS) entry which is preliminary data.</text>
</comment>
<proteinExistence type="predicted"/>
<dbReference type="EMBL" id="MLJW01001572">
    <property type="protein sequence ID" value="OIQ77619.1"/>
    <property type="molecule type" value="Genomic_DNA"/>
</dbReference>
<protein>
    <submittedName>
        <fullName evidence="1">Putative addiction module component</fullName>
    </submittedName>
</protein>
<gene>
    <name evidence="1" type="ORF">GALL_406850</name>
</gene>
<dbReference type="AlphaFoldDB" id="A0A1J5QJD9"/>
<dbReference type="NCBIfam" id="TIGR02574">
    <property type="entry name" value="stabl_TIGR02574"/>
    <property type="match status" value="1"/>
</dbReference>